<accession>A0ABV5PL49</accession>
<evidence type="ECO:0000313" key="4">
    <source>
        <dbReference type="EMBL" id="MFB9523920.1"/>
    </source>
</evidence>
<organism evidence="4 5">
    <name type="scientific">Streptomyces cremeus</name>
    <dbReference type="NCBI Taxonomy" id="66881"/>
    <lineage>
        <taxon>Bacteria</taxon>
        <taxon>Bacillati</taxon>
        <taxon>Actinomycetota</taxon>
        <taxon>Actinomycetes</taxon>
        <taxon>Kitasatosporales</taxon>
        <taxon>Streptomycetaceae</taxon>
        <taxon>Streptomyces</taxon>
    </lineage>
</organism>
<keyword evidence="5" id="KW-1185">Reference proteome</keyword>
<evidence type="ECO:0000256" key="2">
    <source>
        <dbReference type="SAM" id="MobiDB-lite"/>
    </source>
</evidence>
<evidence type="ECO:0000313" key="5">
    <source>
        <dbReference type="Proteomes" id="UP001589718"/>
    </source>
</evidence>
<dbReference type="InterPro" id="IPR007527">
    <property type="entry name" value="Znf_SWIM"/>
</dbReference>
<reference evidence="4 5" key="1">
    <citation type="submission" date="2024-09" db="EMBL/GenBank/DDBJ databases">
        <authorList>
            <person name="Sun Q."/>
            <person name="Mori K."/>
        </authorList>
    </citation>
    <scope>NUCLEOTIDE SEQUENCE [LARGE SCALE GENOMIC DNA]</scope>
    <source>
        <strain evidence="4 5">JCM 4362</strain>
    </source>
</reference>
<dbReference type="PROSITE" id="PS50966">
    <property type="entry name" value="ZF_SWIM"/>
    <property type="match status" value="1"/>
</dbReference>
<gene>
    <name evidence="4" type="ORF">ACFFTU_28645</name>
</gene>
<evidence type="ECO:0000256" key="1">
    <source>
        <dbReference type="PROSITE-ProRule" id="PRU00325"/>
    </source>
</evidence>
<dbReference type="Proteomes" id="UP001589718">
    <property type="component" value="Unassembled WGS sequence"/>
</dbReference>
<name>A0ABV5PL49_STRCM</name>
<feature type="region of interest" description="Disordered" evidence="2">
    <location>
        <begin position="571"/>
        <end position="594"/>
    </location>
</feature>
<protein>
    <recommendedName>
        <fullName evidence="3">SWIM-type domain-containing protein</fullName>
    </recommendedName>
</protein>
<evidence type="ECO:0000259" key="3">
    <source>
        <dbReference type="PROSITE" id="PS50966"/>
    </source>
</evidence>
<keyword evidence="1" id="KW-0862">Zinc</keyword>
<proteinExistence type="predicted"/>
<keyword evidence="1" id="KW-0863">Zinc-finger</keyword>
<keyword evidence="1" id="KW-0479">Metal-binding</keyword>
<comment type="caution">
    <text evidence="4">The sequence shown here is derived from an EMBL/GenBank/DDBJ whole genome shotgun (WGS) entry which is preliminary data.</text>
</comment>
<feature type="domain" description="SWIM-type" evidence="3">
    <location>
        <begin position="59"/>
        <end position="93"/>
    </location>
</feature>
<dbReference type="RefSeq" id="WP_345218532.1">
    <property type="nucleotide sequence ID" value="NZ_BAAAXE010000001.1"/>
</dbReference>
<dbReference type="EMBL" id="JBHMCR010000019">
    <property type="protein sequence ID" value="MFB9523920.1"/>
    <property type="molecule type" value="Genomic_DNA"/>
</dbReference>
<sequence length="687" mass="70149">MTARAAVRADLLALSPDTLASLANRGLVKRATKDLDAGAGPDVSVADDGLVRAVYEDGTQTELPPGAGLDRGRCSCAAPGICRHLVGLVLAHQRSAAAGPEAVAAADGEPPAPWSPGAFGDEALAAAVGARALARARRVFEGGYTAEVHPATPAAPEPWVELPTCTVRFPVPGEIGHALTDASPALRGEMLALAVWAFRAAGARPVEPGAAALVRLEVGGGHHPSRAAHTALDRAVTAVDDLLADGVAHAGPLVGGSLRSSGTALASAGLHWPAGVVADLAAQVEAYGDRSAAHRAEDLAALAGELYARHRVAAAGPGAYADVLGVREAGETALRRVRLVALGCRVRGAGPATCAEVFFAHPEAGVVLVLRREWTAREGDGTPPPSGPDVGTRRVLGTTLRALATGSLISESARRTAGRALVLGRSRVATTTVVAVGSAWTSLPEPLLVRDLVAHTADWDRRPPRLLRPRVAAETVRVVELSWVGPVAYDPAGQRLSAEVRDAAGNGAVLSAGYDPRCPDALDVLADALAEGAGTRWVSGVLSRAGGRVRIDPLAVLTPAGVTVPDLAPAASGSVPASADRVPPPVGGPATHRADDDVATTVDRALTALAEAAHHGLRSSPPSVLSALDDAGDRLARCGLDRAAGLVRAVPAALPRGVTAVRDAWVEAQIRLLVTAELHRERDVRAG</sequence>